<dbReference type="Gene3D" id="2.60.40.10">
    <property type="entry name" value="Immunoglobulins"/>
    <property type="match status" value="1"/>
</dbReference>
<evidence type="ECO:0008006" key="6">
    <source>
        <dbReference type="Google" id="ProtNLM"/>
    </source>
</evidence>
<name>A0A401ZSX3_9CHLR</name>
<organism evidence="4 5">
    <name type="scientific">Dictyobacter aurantiacus</name>
    <dbReference type="NCBI Taxonomy" id="1936993"/>
    <lineage>
        <taxon>Bacteria</taxon>
        <taxon>Bacillati</taxon>
        <taxon>Chloroflexota</taxon>
        <taxon>Ktedonobacteria</taxon>
        <taxon>Ktedonobacterales</taxon>
        <taxon>Dictyobacteraceae</taxon>
        <taxon>Dictyobacter</taxon>
    </lineage>
</organism>
<dbReference type="InterPro" id="IPR025092">
    <property type="entry name" value="Glyco_hydro_66"/>
</dbReference>
<sequence>MLRWCMGQRRFGRCILILGLFSLFMPAAQAAYARSEGTQIQMASTGSVIADINTDKARYNPGQGITIFVDMTNTTGQNISNGSVTLYYKHLGTLVGTGQAQTLNLNAGASTSLSWQWTPPATDYQGYSVEAWVRDSANNDLDNLNTAVDVSSDWTKFPRYGFMATYPSQDGATSAHEIWQLKNYHIDGLQFYDWQWKHHIPLSGSVSNPASSWSDIANRTNYRQAVLDYLNAAHGYNMLGFAYNAANAAYADYANDGVSPSWGIYNNNNCTGQDSWNLPGGWATPQLDLFDPSNSNWQNYLFNNEKNMFAAYPFDGWHVDQLVVGGNYTCSGGSINIYDTFPGFLNNAKNSTGKRIIFNDSGNTALSGVAQQTSDDVLYNEWFNNKTYYNYKQDIDYAASLSNKSLVTAAYMDTNNTGTTFNTPGILLADASIFAAGGAHIELGDGVNMLSNDYFPSHPLSVSSDLQKRLQNYYDFMVAYEELLRGGLTNTSHTVQLSAGGNSLATSTNSSANTVYEFTKSGNGYDTINLINLLGENNNDAFDANGNYPTPNAQNNVAVKYYYGSGTVNGVSFASPDYQNGKTFTQNFSTGSDSGGNYVTFTVPSLAYWDLIYINKTSNAGQQLFFDDFESGNSNQWTPYNGSWSVCQVGSNSKEYCASNTNEDISLAGSPSWSDYSVQSYVVTGGAGNNGICLLGRVQDGTHFYQAELKTNNTWDIWKNNGGSWSQIASGSFSWSGNTYYLIRFDLNGTALTMSYSTDYGTNWNILGSGSDSTWSSGQIGVRVWGTTGRFDQIKVVSD</sequence>
<comment type="caution">
    <text evidence="4">The sequence shown here is derived from an EMBL/GenBank/DDBJ whole genome shotgun (WGS) entry which is preliminary data.</text>
</comment>
<dbReference type="Pfam" id="PF13199">
    <property type="entry name" value="Glyco_hydro_66"/>
    <property type="match status" value="1"/>
</dbReference>
<accession>A0A401ZSX3</accession>
<dbReference type="Proteomes" id="UP000287224">
    <property type="component" value="Unassembled WGS sequence"/>
</dbReference>
<dbReference type="AlphaFoldDB" id="A0A401ZSX3"/>
<gene>
    <name evidence="4" type="ORF">KDAU_73180</name>
</gene>
<keyword evidence="5" id="KW-1185">Reference proteome</keyword>
<evidence type="ECO:0000256" key="3">
    <source>
        <dbReference type="SAM" id="SignalP"/>
    </source>
</evidence>
<evidence type="ECO:0000256" key="2">
    <source>
        <dbReference type="ARBA" id="ARBA00022729"/>
    </source>
</evidence>
<evidence type="ECO:0000313" key="5">
    <source>
        <dbReference type="Proteomes" id="UP000287224"/>
    </source>
</evidence>
<dbReference type="Gene3D" id="3.20.20.80">
    <property type="entry name" value="Glycosidases"/>
    <property type="match status" value="1"/>
</dbReference>
<dbReference type="InterPro" id="IPR013783">
    <property type="entry name" value="Ig-like_fold"/>
</dbReference>
<feature type="chain" id="PRO_5019245484" description="CARDB domain-containing protein" evidence="3">
    <location>
        <begin position="31"/>
        <end position="799"/>
    </location>
</feature>
<keyword evidence="2 3" id="KW-0732">Signal</keyword>
<evidence type="ECO:0000313" key="4">
    <source>
        <dbReference type="EMBL" id="GCE09989.1"/>
    </source>
</evidence>
<dbReference type="CDD" id="cd14745">
    <property type="entry name" value="GH66"/>
    <property type="match status" value="1"/>
</dbReference>
<dbReference type="InterPro" id="IPR013780">
    <property type="entry name" value="Glyco_hydro_b"/>
</dbReference>
<dbReference type="Gene3D" id="2.60.120.560">
    <property type="entry name" value="Exo-inulinase, domain 1"/>
    <property type="match status" value="1"/>
</dbReference>
<feature type="signal peptide" evidence="3">
    <location>
        <begin position="1"/>
        <end position="30"/>
    </location>
</feature>
<evidence type="ECO:0000256" key="1">
    <source>
        <dbReference type="ARBA" id="ARBA00010837"/>
    </source>
</evidence>
<protein>
    <recommendedName>
        <fullName evidence="6">CARDB domain-containing protein</fullName>
    </recommendedName>
</protein>
<proteinExistence type="inferred from homology"/>
<dbReference type="EMBL" id="BIFQ01000002">
    <property type="protein sequence ID" value="GCE09989.1"/>
    <property type="molecule type" value="Genomic_DNA"/>
</dbReference>
<reference evidence="5" key="1">
    <citation type="submission" date="2018-12" db="EMBL/GenBank/DDBJ databases">
        <title>Tengunoibacter tsumagoiensis gen. nov., sp. nov., Dictyobacter kobayashii sp. nov., D. alpinus sp. nov., and D. joshuensis sp. nov. and description of Dictyobacteraceae fam. nov. within the order Ktedonobacterales isolated from Tengu-no-mugimeshi.</title>
        <authorList>
            <person name="Wang C.M."/>
            <person name="Zheng Y."/>
            <person name="Sakai Y."/>
            <person name="Toyoda A."/>
            <person name="Minakuchi Y."/>
            <person name="Abe K."/>
            <person name="Yokota A."/>
            <person name="Yabe S."/>
        </authorList>
    </citation>
    <scope>NUCLEOTIDE SEQUENCE [LARGE SCALE GENOMIC DNA]</scope>
    <source>
        <strain evidence="5">S-27</strain>
    </source>
</reference>
<dbReference type="Gene3D" id="2.60.40.1180">
    <property type="entry name" value="Golgi alpha-mannosidase II"/>
    <property type="match status" value="1"/>
</dbReference>
<comment type="similarity">
    <text evidence="1">Belongs to the glycosyl hydrolase 66 family.</text>
</comment>